<keyword evidence="4" id="KW-0566">Pantothenate biosynthesis</keyword>
<feature type="domain" description="Ketopantoate reductase C-terminal" evidence="8">
    <location>
        <begin position="202"/>
        <end position="320"/>
    </location>
</feature>
<dbReference type="InterPro" id="IPR036291">
    <property type="entry name" value="NAD(P)-bd_dom_sf"/>
</dbReference>
<dbReference type="Pfam" id="PF08546">
    <property type="entry name" value="ApbA_C"/>
    <property type="match status" value="1"/>
</dbReference>
<dbReference type="InterPro" id="IPR013752">
    <property type="entry name" value="KPA_reductase"/>
</dbReference>
<dbReference type="GO" id="GO:0008677">
    <property type="term" value="F:2-dehydropantoate 2-reductase activity"/>
    <property type="evidence" value="ECO:0007669"/>
    <property type="project" value="UniProtKB-EC"/>
</dbReference>
<dbReference type="KEGG" id="bvv:BHK69_06120"/>
<sequence length="332" mass="34337">MERERTMRVAIVGAGAIGGVIAWHMAKAGQRPLIVARPATAALLASDGLTLETASSAETLSVNATADPSSAGVQDLVLVGYKAHDWPTGLDLVTPLLGPETIVLPMLNGIPWWYLDGLDAGFGDRKLTSVDPEGAIAAALPTTQVLGCVVYVGANRPAPNRIAWNGRKRLVIGEPLVPTSARLADVVAFLQAGGIDAEPSADVRSAVWHKLLGNAAYNPVSALTGATIDAIIGDPALRSVAKSIMAECVAVAAALGIEDRPDLEVRLELPPTLVGVKTSMLQDMEAGRPLELGAIAGAVAELGRRAGVPTPLIDCVAALAGNAWRQRWGAAV</sequence>
<gene>
    <name evidence="9" type="ORF">BHK69_06120</name>
</gene>
<protein>
    <recommendedName>
        <fullName evidence="3">2-dehydropantoate 2-reductase</fullName>
        <ecNumber evidence="2">1.1.1.169</ecNumber>
    </recommendedName>
    <alternativeName>
        <fullName evidence="5">Ketopantoate reductase</fullName>
    </alternativeName>
</protein>
<comment type="catalytic activity">
    <reaction evidence="6">
        <text>(R)-pantoate + NADP(+) = 2-dehydropantoate + NADPH + H(+)</text>
        <dbReference type="Rhea" id="RHEA:16233"/>
        <dbReference type="ChEBI" id="CHEBI:11561"/>
        <dbReference type="ChEBI" id="CHEBI:15378"/>
        <dbReference type="ChEBI" id="CHEBI:15980"/>
        <dbReference type="ChEBI" id="CHEBI:57783"/>
        <dbReference type="ChEBI" id="CHEBI:58349"/>
        <dbReference type="EC" id="1.1.1.169"/>
    </reaction>
</comment>
<dbReference type="Gene3D" id="1.10.1040.10">
    <property type="entry name" value="N-(1-d-carboxylethyl)-l-norvaline Dehydrogenase, domain 2"/>
    <property type="match status" value="1"/>
</dbReference>
<evidence type="ECO:0000256" key="3">
    <source>
        <dbReference type="ARBA" id="ARBA00019465"/>
    </source>
</evidence>
<evidence type="ECO:0000256" key="2">
    <source>
        <dbReference type="ARBA" id="ARBA00013014"/>
    </source>
</evidence>
<dbReference type="InterPro" id="IPR008927">
    <property type="entry name" value="6-PGluconate_DH-like_C_sf"/>
</dbReference>
<keyword evidence="10" id="KW-1185">Reference proteome</keyword>
<dbReference type="InterPro" id="IPR051402">
    <property type="entry name" value="KPR-Related"/>
</dbReference>
<evidence type="ECO:0000313" key="9">
    <source>
        <dbReference type="EMBL" id="AOO80109.1"/>
    </source>
</evidence>
<dbReference type="GO" id="GO:0015940">
    <property type="term" value="P:pantothenate biosynthetic process"/>
    <property type="evidence" value="ECO:0007669"/>
    <property type="project" value="UniProtKB-UniPathway"/>
</dbReference>
<dbReference type="FunFam" id="1.10.1040.10:FF:000017">
    <property type="entry name" value="2-dehydropantoate 2-reductase"/>
    <property type="match status" value="1"/>
</dbReference>
<dbReference type="InterPro" id="IPR013328">
    <property type="entry name" value="6PGD_dom2"/>
</dbReference>
<dbReference type="InterPro" id="IPR013332">
    <property type="entry name" value="KPR_N"/>
</dbReference>
<evidence type="ECO:0000313" key="10">
    <source>
        <dbReference type="Proteomes" id="UP000094969"/>
    </source>
</evidence>
<evidence type="ECO:0000256" key="1">
    <source>
        <dbReference type="ARBA" id="ARBA00004994"/>
    </source>
</evidence>
<dbReference type="EMBL" id="CP017147">
    <property type="protein sequence ID" value="AOO80109.1"/>
    <property type="molecule type" value="Genomic_DNA"/>
</dbReference>
<evidence type="ECO:0000256" key="6">
    <source>
        <dbReference type="ARBA" id="ARBA00048793"/>
    </source>
</evidence>
<dbReference type="Proteomes" id="UP000094969">
    <property type="component" value="Chromosome"/>
</dbReference>
<dbReference type="Pfam" id="PF02558">
    <property type="entry name" value="ApbA"/>
    <property type="match status" value="1"/>
</dbReference>
<organism evidence="9 10">
    <name type="scientific">Bosea vaviloviae</name>
    <dbReference type="NCBI Taxonomy" id="1526658"/>
    <lineage>
        <taxon>Bacteria</taxon>
        <taxon>Pseudomonadati</taxon>
        <taxon>Pseudomonadota</taxon>
        <taxon>Alphaproteobacteria</taxon>
        <taxon>Hyphomicrobiales</taxon>
        <taxon>Boseaceae</taxon>
        <taxon>Bosea</taxon>
    </lineage>
</organism>
<dbReference type="Gene3D" id="3.40.50.720">
    <property type="entry name" value="NAD(P)-binding Rossmann-like Domain"/>
    <property type="match status" value="1"/>
</dbReference>
<evidence type="ECO:0000256" key="4">
    <source>
        <dbReference type="ARBA" id="ARBA00022655"/>
    </source>
</evidence>
<dbReference type="STRING" id="1526658.BHK69_06120"/>
<accession>A0A1D7TYA7</accession>
<reference evidence="9 10" key="1">
    <citation type="journal article" date="2015" name="Antonie Van Leeuwenhoek">
        <title>Bosea vaviloviae sp. nov., a new species of slow-growing rhizobia isolated from nodules of the relict species Vavilovia formosa (Stev.) Fed.</title>
        <authorList>
            <person name="Safronova V.I."/>
            <person name="Kuznetsova I.G."/>
            <person name="Sazanova A.L."/>
            <person name="Kimeklis A.K."/>
            <person name="Belimov A.A."/>
            <person name="Andronov E.E."/>
            <person name="Pinaev A.G."/>
            <person name="Chizhevskaya E.P."/>
            <person name="Pukhaev A.R."/>
            <person name="Popov K.P."/>
            <person name="Willems A."/>
            <person name="Tikhonovich I.A."/>
        </authorList>
    </citation>
    <scope>NUCLEOTIDE SEQUENCE [LARGE SCALE GENOMIC DNA]</scope>
    <source>
        <strain evidence="9 10">Vaf18</strain>
    </source>
</reference>
<comment type="pathway">
    <text evidence="1">Cofactor biosynthesis; (R)-pantothenate biosynthesis; (R)-pantoate from 3-methyl-2-oxobutanoate: step 2/2.</text>
</comment>
<evidence type="ECO:0000256" key="5">
    <source>
        <dbReference type="ARBA" id="ARBA00032024"/>
    </source>
</evidence>
<dbReference type="GO" id="GO:0005737">
    <property type="term" value="C:cytoplasm"/>
    <property type="evidence" value="ECO:0007669"/>
    <property type="project" value="TreeGrafter"/>
</dbReference>
<dbReference type="UniPathway" id="UPA00028">
    <property type="reaction ID" value="UER00004"/>
</dbReference>
<dbReference type="EC" id="1.1.1.169" evidence="2"/>
<dbReference type="SUPFAM" id="SSF51735">
    <property type="entry name" value="NAD(P)-binding Rossmann-fold domains"/>
    <property type="match status" value="1"/>
</dbReference>
<dbReference type="PANTHER" id="PTHR21708:SF45">
    <property type="entry name" value="2-DEHYDROPANTOATE 2-REDUCTASE"/>
    <property type="match status" value="1"/>
</dbReference>
<evidence type="ECO:0000259" key="8">
    <source>
        <dbReference type="Pfam" id="PF08546"/>
    </source>
</evidence>
<dbReference type="AlphaFoldDB" id="A0A1D7TYA7"/>
<dbReference type="SUPFAM" id="SSF48179">
    <property type="entry name" value="6-phosphogluconate dehydrogenase C-terminal domain-like"/>
    <property type="match status" value="1"/>
</dbReference>
<dbReference type="NCBIfam" id="NF005089">
    <property type="entry name" value="PRK06522.1-4"/>
    <property type="match status" value="1"/>
</dbReference>
<feature type="domain" description="Ketopantoate reductase N-terminal" evidence="7">
    <location>
        <begin position="9"/>
        <end position="174"/>
    </location>
</feature>
<evidence type="ECO:0000259" key="7">
    <source>
        <dbReference type="Pfam" id="PF02558"/>
    </source>
</evidence>
<dbReference type="PANTHER" id="PTHR21708">
    <property type="entry name" value="PROBABLE 2-DEHYDROPANTOATE 2-REDUCTASE"/>
    <property type="match status" value="1"/>
</dbReference>
<proteinExistence type="predicted"/>
<name>A0A1D7TYA7_9HYPH</name>